<dbReference type="OrthoDB" id="4247493at2"/>
<name>A0A4V2XZT3_9ACTN</name>
<dbReference type="RefSeq" id="WP_132822100.1">
    <property type="nucleotide sequence ID" value="NZ_SMKI01000670.1"/>
</dbReference>
<protein>
    <submittedName>
        <fullName evidence="2">Uncharacterized protein</fullName>
    </submittedName>
</protein>
<feature type="signal peptide" evidence="1">
    <location>
        <begin position="1"/>
        <end position="27"/>
    </location>
</feature>
<gene>
    <name evidence="2" type="ORF">E1283_34425</name>
</gene>
<sequence>MRIRRALIGGLAGAALATGIAASPASAADGLQRAAVTSSTPPSGIPNAASGFVGEARFDPHGEWFWLRDTWADNEPVAIEWDYWHPETGQSRSGVIYANQGQAAGWTNLNKSFDEGGHMYFSVCQIDLSEGMDGLYDCWGPAFSLT</sequence>
<keyword evidence="1" id="KW-0732">Signal</keyword>
<dbReference type="Proteomes" id="UP000295345">
    <property type="component" value="Unassembled WGS sequence"/>
</dbReference>
<evidence type="ECO:0000313" key="3">
    <source>
        <dbReference type="Proteomes" id="UP000295345"/>
    </source>
</evidence>
<evidence type="ECO:0000313" key="2">
    <source>
        <dbReference type="EMBL" id="TDC62235.1"/>
    </source>
</evidence>
<reference evidence="2 3" key="1">
    <citation type="submission" date="2019-03" db="EMBL/GenBank/DDBJ databases">
        <title>Draft genome sequences of novel Actinobacteria.</title>
        <authorList>
            <person name="Sahin N."/>
            <person name="Ay H."/>
            <person name="Saygin H."/>
        </authorList>
    </citation>
    <scope>NUCLEOTIDE SEQUENCE [LARGE SCALE GENOMIC DNA]</scope>
    <source>
        <strain evidence="2 3">DSM 41900</strain>
    </source>
</reference>
<proteinExistence type="predicted"/>
<dbReference type="AlphaFoldDB" id="A0A4V2XZT3"/>
<dbReference type="EMBL" id="SMKI01000670">
    <property type="protein sequence ID" value="TDC62235.1"/>
    <property type="molecule type" value="Genomic_DNA"/>
</dbReference>
<keyword evidence="3" id="KW-1185">Reference proteome</keyword>
<dbReference type="InterPro" id="IPR006311">
    <property type="entry name" value="TAT_signal"/>
</dbReference>
<organism evidence="2 3">
    <name type="scientific">Streptomyces hainanensis</name>
    <dbReference type="NCBI Taxonomy" id="402648"/>
    <lineage>
        <taxon>Bacteria</taxon>
        <taxon>Bacillati</taxon>
        <taxon>Actinomycetota</taxon>
        <taxon>Actinomycetes</taxon>
        <taxon>Kitasatosporales</taxon>
        <taxon>Streptomycetaceae</taxon>
        <taxon>Streptomyces</taxon>
    </lineage>
</organism>
<feature type="chain" id="PRO_5020393674" evidence="1">
    <location>
        <begin position="28"/>
        <end position="146"/>
    </location>
</feature>
<accession>A0A4V2XZT3</accession>
<comment type="caution">
    <text evidence="2">The sequence shown here is derived from an EMBL/GenBank/DDBJ whole genome shotgun (WGS) entry which is preliminary data.</text>
</comment>
<evidence type="ECO:0000256" key="1">
    <source>
        <dbReference type="SAM" id="SignalP"/>
    </source>
</evidence>
<dbReference type="PROSITE" id="PS51318">
    <property type="entry name" value="TAT"/>
    <property type="match status" value="1"/>
</dbReference>